<keyword evidence="7 12" id="KW-0328">Glycosyltransferase</keyword>
<dbReference type="EC" id="2.4.2.19" evidence="5"/>
<dbReference type="FunFam" id="3.20.20.70:FF:000030">
    <property type="entry name" value="Nicotinate-nucleotide pyrophosphorylase, carboxylating"/>
    <property type="match status" value="1"/>
</dbReference>
<dbReference type="InterPro" id="IPR004393">
    <property type="entry name" value="NadC"/>
</dbReference>
<evidence type="ECO:0000256" key="6">
    <source>
        <dbReference type="ARBA" id="ARBA00022642"/>
    </source>
</evidence>
<dbReference type="InterPro" id="IPR002638">
    <property type="entry name" value="Quinolinate_PRibosylTrfase_C"/>
</dbReference>
<dbReference type="STRING" id="45068.Llon_0601"/>
<keyword evidence="6" id="KW-0662">Pyridine nucleotide biosynthesis</keyword>
<dbReference type="InterPro" id="IPR036068">
    <property type="entry name" value="Nicotinate_pribotase-like_C"/>
</dbReference>
<dbReference type="Gene3D" id="3.90.1170.20">
    <property type="entry name" value="Quinolinate phosphoribosyl transferase, N-terminal domain"/>
    <property type="match status" value="1"/>
</dbReference>
<name>A0A0W0VQU9_9GAMM</name>
<dbReference type="InterPro" id="IPR013785">
    <property type="entry name" value="Aldolase_TIM"/>
</dbReference>
<dbReference type="Pfam" id="PF01729">
    <property type="entry name" value="QRPTase_C"/>
    <property type="match status" value="1"/>
</dbReference>
<dbReference type="RefSeq" id="WP_058528618.1">
    <property type="nucleotide sequence ID" value="NZ_CAAAHZ010000007.1"/>
</dbReference>
<protein>
    <recommendedName>
        <fullName evidence="11">Probable nicotinate-nucleotide pyrophosphorylase [carboxylating]</fullName>
        <ecNumber evidence="5">2.4.2.19</ecNumber>
    </recommendedName>
    <alternativeName>
        <fullName evidence="9">Quinolinate phosphoribosyltransferase [decarboxylating]</fullName>
    </alternativeName>
</protein>
<feature type="domain" description="Quinolinate phosphoribosyl transferase N-terminal" evidence="14">
    <location>
        <begin position="24"/>
        <end position="108"/>
    </location>
</feature>
<evidence type="ECO:0000256" key="2">
    <source>
        <dbReference type="ARBA" id="ARBA00004893"/>
    </source>
</evidence>
<evidence type="ECO:0000256" key="12">
    <source>
        <dbReference type="PIRNR" id="PIRNR006250"/>
    </source>
</evidence>
<dbReference type="PANTHER" id="PTHR32179:SF3">
    <property type="entry name" value="NICOTINATE-NUCLEOTIDE PYROPHOSPHORYLASE [CARBOXYLATING]"/>
    <property type="match status" value="1"/>
</dbReference>
<dbReference type="CDD" id="cd01572">
    <property type="entry name" value="QPRTase"/>
    <property type="match status" value="1"/>
</dbReference>
<evidence type="ECO:0000313" key="16">
    <source>
        <dbReference type="Proteomes" id="UP000054997"/>
    </source>
</evidence>
<evidence type="ECO:0000259" key="13">
    <source>
        <dbReference type="Pfam" id="PF01729"/>
    </source>
</evidence>
<reference evidence="15 16" key="1">
    <citation type="submission" date="2015-11" db="EMBL/GenBank/DDBJ databases">
        <title>Genomic analysis of 38 Legionella species identifies large and diverse effector repertoires.</title>
        <authorList>
            <person name="Burstein D."/>
            <person name="Amaro F."/>
            <person name="Zusman T."/>
            <person name="Lifshitz Z."/>
            <person name="Cohen O."/>
            <person name="Gilbert J.A."/>
            <person name="Pupko T."/>
            <person name="Shuman H.A."/>
            <person name="Segal G."/>
        </authorList>
    </citation>
    <scope>NUCLEOTIDE SEQUENCE [LARGE SCALE GENOMIC DNA]</scope>
    <source>
        <strain evidence="15 16">ATCC 49505</strain>
    </source>
</reference>
<dbReference type="SUPFAM" id="SSF51690">
    <property type="entry name" value="Nicotinate/Quinolinate PRTase C-terminal domain-like"/>
    <property type="match status" value="1"/>
</dbReference>
<dbReference type="Gene3D" id="3.20.20.70">
    <property type="entry name" value="Aldolase class I"/>
    <property type="match status" value="1"/>
</dbReference>
<proteinExistence type="inferred from homology"/>
<dbReference type="NCBIfam" id="TIGR00078">
    <property type="entry name" value="nadC"/>
    <property type="match status" value="1"/>
</dbReference>
<dbReference type="GO" id="GO:0005737">
    <property type="term" value="C:cytoplasm"/>
    <property type="evidence" value="ECO:0007669"/>
    <property type="project" value="TreeGrafter"/>
</dbReference>
<dbReference type="GO" id="GO:0009435">
    <property type="term" value="P:NAD+ biosynthetic process"/>
    <property type="evidence" value="ECO:0007669"/>
    <property type="project" value="UniProtKB-UniPathway"/>
</dbReference>
<dbReference type="UniPathway" id="UPA00253">
    <property type="reaction ID" value="UER00331"/>
</dbReference>
<dbReference type="InterPro" id="IPR022412">
    <property type="entry name" value="Quinolinate_PRibosylTrfase_N"/>
</dbReference>
<comment type="similarity">
    <text evidence="3 12">Belongs to the NadC/ModD family.</text>
</comment>
<organism evidence="15 16">
    <name type="scientific">Legionella londiniensis</name>
    <dbReference type="NCBI Taxonomy" id="45068"/>
    <lineage>
        <taxon>Bacteria</taxon>
        <taxon>Pseudomonadati</taxon>
        <taxon>Pseudomonadota</taxon>
        <taxon>Gammaproteobacteria</taxon>
        <taxon>Legionellales</taxon>
        <taxon>Legionellaceae</taxon>
        <taxon>Legionella</taxon>
    </lineage>
</organism>
<evidence type="ECO:0000256" key="3">
    <source>
        <dbReference type="ARBA" id="ARBA00009400"/>
    </source>
</evidence>
<dbReference type="AlphaFoldDB" id="A0A0W0VQU9"/>
<keyword evidence="8 12" id="KW-0808">Transferase</keyword>
<evidence type="ECO:0000256" key="5">
    <source>
        <dbReference type="ARBA" id="ARBA00011944"/>
    </source>
</evidence>
<evidence type="ECO:0000256" key="11">
    <source>
        <dbReference type="ARBA" id="ARBA00069173"/>
    </source>
</evidence>
<dbReference type="InterPro" id="IPR037128">
    <property type="entry name" value="Quinolinate_PRibosylTase_N_sf"/>
</dbReference>
<dbReference type="PATRIC" id="fig|45068.5.peg.648"/>
<dbReference type="SUPFAM" id="SSF54675">
    <property type="entry name" value="Nicotinate/Quinolinate PRTase N-terminal domain-like"/>
    <property type="match status" value="1"/>
</dbReference>
<dbReference type="InterPro" id="IPR027277">
    <property type="entry name" value="NadC/ModD"/>
</dbReference>
<comment type="function">
    <text evidence="1">Involved in the catabolism of quinolinic acid (QA).</text>
</comment>
<dbReference type="PANTHER" id="PTHR32179">
    <property type="entry name" value="NICOTINATE-NUCLEOTIDE PYROPHOSPHORYLASE [CARBOXYLATING]"/>
    <property type="match status" value="1"/>
</dbReference>
<evidence type="ECO:0000256" key="1">
    <source>
        <dbReference type="ARBA" id="ARBA00003237"/>
    </source>
</evidence>
<sequence>MLPEKKHIIAEIREALAEDIGTGDVTALLLPRELTVTAKIISREAMLICGIPWVEAVFAEIDPEIELSWQVREGCFLSEPTTLCLLRGNARSLLTAERTALNFMQMLSATATQTYRFLECLKGYKTRLLDTRKTLPGLRMAQKYAVACAGGLNHRFGLYDAFLIKENHIKACGSIKRAVAKAKEIRSDLLIEVEVETLEEFEEALSARPHRILLDNFSLDMIKKAVAMNQPKNCELEASGGIHLETVSQFAETGVDYISVGSITKSIKAIDLSLLVE</sequence>
<evidence type="ECO:0000256" key="10">
    <source>
        <dbReference type="ARBA" id="ARBA00047445"/>
    </source>
</evidence>
<dbReference type="OrthoDB" id="9782546at2"/>
<keyword evidence="16" id="KW-1185">Reference proteome</keyword>
<dbReference type="GO" id="GO:0004514">
    <property type="term" value="F:nicotinate-nucleotide diphosphorylase (carboxylating) activity"/>
    <property type="evidence" value="ECO:0007669"/>
    <property type="project" value="UniProtKB-EC"/>
</dbReference>
<evidence type="ECO:0000256" key="8">
    <source>
        <dbReference type="ARBA" id="ARBA00022679"/>
    </source>
</evidence>
<evidence type="ECO:0000256" key="9">
    <source>
        <dbReference type="ARBA" id="ARBA00033102"/>
    </source>
</evidence>
<dbReference type="Proteomes" id="UP000054997">
    <property type="component" value="Unassembled WGS sequence"/>
</dbReference>
<dbReference type="FunFam" id="3.90.1170.20:FF:000001">
    <property type="entry name" value="Nicotinate-nucleotide diphosphorylase (Carboxylating)"/>
    <property type="match status" value="1"/>
</dbReference>
<dbReference type="GO" id="GO:0034213">
    <property type="term" value="P:quinolinate catabolic process"/>
    <property type="evidence" value="ECO:0007669"/>
    <property type="project" value="TreeGrafter"/>
</dbReference>
<gene>
    <name evidence="15" type="primary">nadC</name>
    <name evidence="15" type="ORF">Llon_0601</name>
</gene>
<evidence type="ECO:0000256" key="7">
    <source>
        <dbReference type="ARBA" id="ARBA00022676"/>
    </source>
</evidence>
<feature type="domain" description="Quinolinate phosphoribosyl transferase C-terminal" evidence="13">
    <location>
        <begin position="111"/>
        <end position="274"/>
    </location>
</feature>
<evidence type="ECO:0000259" key="14">
    <source>
        <dbReference type="Pfam" id="PF02749"/>
    </source>
</evidence>
<dbReference type="Pfam" id="PF02749">
    <property type="entry name" value="QRPTase_N"/>
    <property type="match status" value="1"/>
</dbReference>
<dbReference type="PIRSF" id="PIRSF006250">
    <property type="entry name" value="NadC_ModD"/>
    <property type="match status" value="1"/>
</dbReference>
<comment type="pathway">
    <text evidence="2">Cofactor biosynthesis; NAD(+) biosynthesis; nicotinate D-ribonucleotide from quinolinate: step 1/1.</text>
</comment>
<comment type="subunit">
    <text evidence="4">Hexamer formed by 3 homodimers.</text>
</comment>
<evidence type="ECO:0000313" key="15">
    <source>
        <dbReference type="EMBL" id="KTD22383.1"/>
    </source>
</evidence>
<comment type="catalytic activity">
    <reaction evidence="10">
        <text>nicotinate beta-D-ribonucleotide + CO2 + diphosphate = quinolinate + 5-phospho-alpha-D-ribose 1-diphosphate + 2 H(+)</text>
        <dbReference type="Rhea" id="RHEA:12733"/>
        <dbReference type="ChEBI" id="CHEBI:15378"/>
        <dbReference type="ChEBI" id="CHEBI:16526"/>
        <dbReference type="ChEBI" id="CHEBI:29959"/>
        <dbReference type="ChEBI" id="CHEBI:33019"/>
        <dbReference type="ChEBI" id="CHEBI:57502"/>
        <dbReference type="ChEBI" id="CHEBI:58017"/>
        <dbReference type="EC" id="2.4.2.19"/>
    </reaction>
</comment>
<dbReference type="EMBL" id="LNYK01000010">
    <property type="protein sequence ID" value="KTD22383.1"/>
    <property type="molecule type" value="Genomic_DNA"/>
</dbReference>
<accession>A0A0W0VQU9</accession>
<comment type="caution">
    <text evidence="15">The sequence shown here is derived from an EMBL/GenBank/DDBJ whole genome shotgun (WGS) entry which is preliminary data.</text>
</comment>
<evidence type="ECO:0000256" key="4">
    <source>
        <dbReference type="ARBA" id="ARBA00011218"/>
    </source>
</evidence>